<dbReference type="Gene3D" id="3.40.50.720">
    <property type="entry name" value="NAD(P)-binding Rossmann-like Domain"/>
    <property type="match status" value="1"/>
</dbReference>
<feature type="domain" description="Thioester reductase (TE)" evidence="3">
    <location>
        <begin position="50"/>
        <end position="270"/>
    </location>
</feature>
<sequence length="442" mass="48020">MPSEPPRSPAQISNTSGDAVAQAIAKYSAGLPALVAPTTESRPSRFIVLLTGSTGNVGAHLLAFLLTHPQVARVYAYNRPSSSNACILDRQNLQCTAHGLDHGLLSSKKLVFLEGNLHAAQLGLQRHEYDELLAQVNLVIHNAWHANFTLSLPDYEPLIAGSRNLIDFARASRQCSDSLRFVFVSSIVSVYSWKHPGIPVPEVPLSDPAVALGMGYGESKYVVERILLNSGLRSSTIRVAQLVGGRRTGCWDTSELIPNLIRTSIAVGAIGNPNALIPWVTVPDAARVILDDALAESFTGANVYNLEHPRPVSFSALVDYFNDALVHQGILLSPLSVVPTRDWIPMLQKTITRAGVPTPESASKTTALFVWGLRSTRIENPRLADLPALQMDKLLSRSVTLAKLIPLEAEDVARWVEYWVGIGFLERCSLPSHQQAGGRSKL</sequence>
<dbReference type="Proteomes" id="UP000305067">
    <property type="component" value="Unassembled WGS sequence"/>
</dbReference>
<evidence type="ECO:0000313" key="5">
    <source>
        <dbReference type="Proteomes" id="UP000305067"/>
    </source>
</evidence>
<keyword evidence="2" id="KW-0597">Phosphoprotein</keyword>
<proteinExistence type="predicted"/>
<evidence type="ECO:0000259" key="3">
    <source>
        <dbReference type="Pfam" id="PF07993"/>
    </source>
</evidence>
<dbReference type="SUPFAM" id="SSF51735">
    <property type="entry name" value="NAD(P)-binding Rossmann-fold domains"/>
    <property type="match status" value="1"/>
</dbReference>
<evidence type="ECO:0000256" key="1">
    <source>
        <dbReference type="ARBA" id="ARBA00022450"/>
    </source>
</evidence>
<evidence type="ECO:0000256" key="2">
    <source>
        <dbReference type="ARBA" id="ARBA00022553"/>
    </source>
</evidence>
<evidence type="ECO:0000313" key="4">
    <source>
        <dbReference type="EMBL" id="TFK99931.1"/>
    </source>
</evidence>
<dbReference type="OrthoDB" id="429813at2759"/>
<organism evidence="4 5">
    <name type="scientific">Pterulicium gracile</name>
    <dbReference type="NCBI Taxonomy" id="1884261"/>
    <lineage>
        <taxon>Eukaryota</taxon>
        <taxon>Fungi</taxon>
        <taxon>Dikarya</taxon>
        <taxon>Basidiomycota</taxon>
        <taxon>Agaricomycotina</taxon>
        <taxon>Agaricomycetes</taxon>
        <taxon>Agaricomycetidae</taxon>
        <taxon>Agaricales</taxon>
        <taxon>Pleurotineae</taxon>
        <taxon>Pterulaceae</taxon>
        <taxon>Pterulicium</taxon>
    </lineage>
</organism>
<gene>
    <name evidence="4" type="ORF">BDV98DRAFT_532026</name>
</gene>
<dbReference type="InterPro" id="IPR051414">
    <property type="entry name" value="Adenylate-forming_Reductase"/>
</dbReference>
<dbReference type="AlphaFoldDB" id="A0A5C3QE12"/>
<protein>
    <recommendedName>
        <fullName evidence="3">Thioester reductase (TE) domain-containing protein</fullName>
    </recommendedName>
</protein>
<dbReference type="STRING" id="1884261.A0A5C3QE12"/>
<dbReference type="PANTHER" id="PTHR43439">
    <property type="entry name" value="PHENYLACETATE-COENZYME A LIGASE"/>
    <property type="match status" value="1"/>
</dbReference>
<dbReference type="InterPro" id="IPR036291">
    <property type="entry name" value="NAD(P)-bd_dom_sf"/>
</dbReference>
<dbReference type="Pfam" id="PF07993">
    <property type="entry name" value="NAD_binding_4"/>
    <property type="match status" value="1"/>
</dbReference>
<keyword evidence="5" id="KW-1185">Reference proteome</keyword>
<dbReference type="EMBL" id="ML178831">
    <property type="protein sequence ID" value="TFK99931.1"/>
    <property type="molecule type" value="Genomic_DNA"/>
</dbReference>
<keyword evidence="1" id="KW-0596">Phosphopantetheine</keyword>
<reference evidence="4 5" key="1">
    <citation type="journal article" date="2019" name="Nat. Ecol. Evol.">
        <title>Megaphylogeny resolves global patterns of mushroom evolution.</title>
        <authorList>
            <person name="Varga T."/>
            <person name="Krizsan K."/>
            <person name="Foldi C."/>
            <person name="Dima B."/>
            <person name="Sanchez-Garcia M."/>
            <person name="Sanchez-Ramirez S."/>
            <person name="Szollosi G.J."/>
            <person name="Szarkandi J.G."/>
            <person name="Papp V."/>
            <person name="Albert L."/>
            <person name="Andreopoulos W."/>
            <person name="Angelini C."/>
            <person name="Antonin V."/>
            <person name="Barry K.W."/>
            <person name="Bougher N.L."/>
            <person name="Buchanan P."/>
            <person name="Buyck B."/>
            <person name="Bense V."/>
            <person name="Catcheside P."/>
            <person name="Chovatia M."/>
            <person name="Cooper J."/>
            <person name="Damon W."/>
            <person name="Desjardin D."/>
            <person name="Finy P."/>
            <person name="Geml J."/>
            <person name="Haridas S."/>
            <person name="Hughes K."/>
            <person name="Justo A."/>
            <person name="Karasinski D."/>
            <person name="Kautmanova I."/>
            <person name="Kiss B."/>
            <person name="Kocsube S."/>
            <person name="Kotiranta H."/>
            <person name="LaButti K.M."/>
            <person name="Lechner B.E."/>
            <person name="Liimatainen K."/>
            <person name="Lipzen A."/>
            <person name="Lukacs Z."/>
            <person name="Mihaltcheva S."/>
            <person name="Morgado L.N."/>
            <person name="Niskanen T."/>
            <person name="Noordeloos M.E."/>
            <person name="Ohm R.A."/>
            <person name="Ortiz-Santana B."/>
            <person name="Ovrebo C."/>
            <person name="Racz N."/>
            <person name="Riley R."/>
            <person name="Savchenko A."/>
            <person name="Shiryaev A."/>
            <person name="Soop K."/>
            <person name="Spirin V."/>
            <person name="Szebenyi C."/>
            <person name="Tomsovsky M."/>
            <person name="Tulloss R.E."/>
            <person name="Uehling J."/>
            <person name="Grigoriev I.V."/>
            <person name="Vagvolgyi C."/>
            <person name="Papp T."/>
            <person name="Martin F.M."/>
            <person name="Miettinen O."/>
            <person name="Hibbett D.S."/>
            <person name="Nagy L.G."/>
        </authorList>
    </citation>
    <scope>NUCLEOTIDE SEQUENCE [LARGE SCALE GENOMIC DNA]</scope>
    <source>
        <strain evidence="4 5">CBS 309.79</strain>
    </source>
</reference>
<dbReference type="InterPro" id="IPR013120">
    <property type="entry name" value="FAR_NAD-bd"/>
</dbReference>
<name>A0A5C3QE12_9AGAR</name>
<dbReference type="PANTHER" id="PTHR43439:SF2">
    <property type="entry name" value="ENZYME, PUTATIVE (JCVI)-RELATED"/>
    <property type="match status" value="1"/>
</dbReference>
<accession>A0A5C3QE12</accession>